<sequence>MKLTSISQFALKLRLGCRQLGWSNALAILLCLSGSIAWLWAVPYLKQQRMISQTKLQQTQVTVNQLPKATSAVELTQSEQRLRAFYSALGETHYVEQQVASLIGLATKNGLILNQAEYKLAQNKNGHFHTYTVTMPVKGQYSMIRGFCDQVLLSIPFAALDELNFKRASISNQIIETRIRFTLYLDDVSEPENNSLASSVKQGELQ</sequence>
<protein>
    <recommendedName>
        <fullName evidence="4">Pilus assembly protein, PilO</fullName>
    </recommendedName>
</protein>
<gene>
    <name evidence="2" type="ORF">S2091_2752</name>
</gene>
<evidence type="ECO:0000256" key="1">
    <source>
        <dbReference type="SAM" id="Phobius"/>
    </source>
</evidence>
<dbReference type="EMBL" id="PUGF01000012">
    <property type="protein sequence ID" value="PRC92697.1"/>
    <property type="molecule type" value="Genomic_DNA"/>
</dbReference>
<feature type="transmembrane region" description="Helical" evidence="1">
    <location>
        <begin position="20"/>
        <end position="45"/>
    </location>
</feature>
<dbReference type="AlphaFoldDB" id="A0A2S9GY96"/>
<comment type="caution">
    <text evidence="2">The sequence shown here is derived from an EMBL/GenBank/DDBJ whole genome shotgun (WGS) entry which is preliminary data.</text>
</comment>
<keyword evidence="1" id="KW-1133">Transmembrane helix</keyword>
<evidence type="ECO:0008006" key="4">
    <source>
        <dbReference type="Google" id="ProtNLM"/>
    </source>
</evidence>
<organism evidence="2 3">
    <name type="scientific">Solimicrobium silvestre</name>
    <dbReference type="NCBI Taxonomy" id="2099400"/>
    <lineage>
        <taxon>Bacteria</taxon>
        <taxon>Pseudomonadati</taxon>
        <taxon>Pseudomonadota</taxon>
        <taxon>Betaproteobacteria</taxon>
        <taxon>Burkholderiales</taxon>
        <taxon>Oxalobacteraceae</taxon>
        <taxon>Solimicrobium</taxon>
    </lineage>
</organism>
<dbReference type="OrthoDB" id="9096701at2"/>
<dbReference type="Proteomes" id="UP000237839">
    <property type="component" value="Unassembled WGS sequence"/>
</dbReference>
<name>A0A2S9GY96_9BURK</name>
<dbReference type="RefSeq" id="WP_105532506.1">
    <property type="nucleotide sequence ID" value="NZ_PUGF01000012.1"/>
</dbReference>
<keyword evidence="1" id="KW-0472">Membrane</keyword>
<evidence type="ECO:0000313" key="2">
    <source>
        <dbReference type="EMBL" id="PRC92697.1"/>
    </source>
</evidence>
<reference evidence="2 3" key="1">
    <citation type="submission" date="2018-02" db="EMBL/GenBank/DDBJ databases">
        <title>Solimicrobium silvestre gen. nov., sp. nov., isolated from alpine forest soil.</title>
        <authorList>
            <person name="Margesin R."/>
            <person name="Albuquerque L."/>
            <person name="Zhang D.-C."/>
            <person name="Froufe H.J.C."/>
            <person name="Severino R."/>
            <person name="Roxo I."/>
            <person name="Egas C."/>
            <person name="Da Costa M.S."/>
        </authorList>
    </citation>
    <scope>NUCLEOTIDE SEQUENCE [LARGE SCALE GENOMIC DNA]</scope>
    <source>
        <strain evidence="2 3">S20-91</strain>
    </source>
</reference>
<proteinExistence type="predicted"/>
<keyword evidence="1" id="KW-0812">Transmembrane</keyword>
<evidence type="ECO:0000313" key="3">
    <source>
        <dbReference type="Proteomes" id="UP000237839"/>
    </source>
</evidence>
<keyword evidence="3" id="KW-1185">Reference proteome</keyword>
<accession>A0A2S9GY96</accession>